<organism evidence="2 3">
    <name type="scientific">Nonomuraea montanisoli</name>
    <dbReference type="NCBI Taxonomy" id="2741721"/>
    <lineage>
        <taxon>Bacteria</taxon>
        <taxon>Bacillati</taxon>
        <taxon>Actinomycetota</taxon>
        <taxon>Actinomycetes</taxon>
        <taxon>Streptosporangiales</taxon>
        <taxon>Streptosporangiaceae</taxon>
        <taxon>Nonomuraea</taxon>
    </lineage>
</organism>
<comment type="caution">
    <text evidence="2">The sequence shown here is derived from an EMBL/GenBank/DDBJ whole genome shotgun (WGS) entry which is preliminary data.</text>
</comment>
<dbReference type="EMBL" id="JABWGN010000021">
    <property type="protein sequence ID" value="NUW37505.1"/>
    <property type="molecule type" value="Genomic_DNA"/>
</dbReference>
<evidence type="ECO:0000313" key="2">
    <source>
        <dbReference type="EMBL" id="NUW37505.1"/>
    </source>
</evidence>
<evidence type="ECO:0000313" key="3">
    <source>
        <dbReference type="Proteomes" id="UP000586042"/>
    </source>
</evidence>
<feature type="domain" description="GmrSD restriction endonucleases C-terminal" evidence="1">
    <location>
        <begin position="115"/>
        <end position="253"/>
    </location>
</feature>
<keyword evidence="2" id="KW-0378">Hydrolase</keyword>
<dbReference type="Pfam" id="PF07510">
    <property type="entry name" value="GmrSD_C"/>
    <property type="match status" value="1"/>
</dbReference>
<reference evidence="2 3" key="1">
    <citation type="submission" date="2020-06" db="EMBL/GenBank/DDBJ databases">
        <title>Nonomuraea sp. SMC257, a novel actinomycete isolated from soil.</title>
        <authorList>
            <person name="Chanama M."/>
        </authorList>
    </citation>
    <scope>NUCLEOTIDE SEQUENCE [LARGE SCALE GENOMIC DNA]</scope>
    <source>
        <strain evidence="2 3">SMC257</strain>
    </source>
</reference>
<gene>
    <name evidence="2" type="ORF">HTZ77_39815</name>
</gene>
<dbReference type="InterPro" id="IPR011089">
    <property type="entry name" value="GmrSD_C"/>
</dbReference>
<proteinExistence type="predicted"/>
<dbReference type="PANTHER" id="PTHR24094">
    <property type="entry name" value="SECRETED PROTEIN"/>
    <property type="match status" value="1"/>
</dbReference>
<keyword evidence="2" id="KW-0255">Endonuclease</keyword>
<dbReference type="PANTHER" id="PTHR24094:SF15">
    <property type="entry name" value="AMP-DEPENDENT SYNTHETASE_LIGASE DOMAIN-CONTAINING PROTEIN-RELATED"/>
    <property type="match status" value="1"/>
</dbReference>
<keyword evidence="2" id="KW-0540">Nuclease</keyword>
<dbReference type="Proteomes" id="UP000586042">
    <property type="component" value="Unassembled WGS sequence"/>
</dbReference>
<protein>
    <submittedName>
        <fullName evidence="2">HNH endonuclease</fullName>
    </submittedName>
</protein>
<sequence length="259" mass="27866">MARQRHGGILGQLRVISLPRLYIFLKSGGVDVRVRAGLAGLAAAVVALAGCGGLEARTGADTGTSSSSSKSGKIDVGEAKKKLGTLEVKGRAPRTGFERDKFGPAWADVDHNGCDTRNDILKRDLHDEKFKAGTHDCIVLSGVLDDPYSGKTIQFKRGQDTSTDVQIDHLVPLSDAWQKGAQQWTATKRKEFANDPLNLLAVDGPLNGQKSDSDAATWLPPRKAYRCAYIARQIDVKAKYGVWVTSGEKDAMQGILSSC</sequence>
<dbReference type="AlphaFoldDB" id="A0A7Y6M895"/>
<evidence type="ECO:0000259" key="1">
    <source>
        <dbReference type="Pfam" id="PF07510"/>
    </source>
</evidence>
<dbReference type="GO" id="GO:0004519">
    <property type="term" value="F:endonuclease activity"/>
    <property type="evidence" value="ECO:0007669"/>
    <property type="project" value="UniProtKB-KW"/>
</dbReference>
<name>A0A7Y6M895_9ACTN</name>
<keyword evidence="3" id="KW-1185">Reference proteome</keyword>
<accession>A0A7Y6M895</accession>